<evidence type="ECO:0000313" key="1">
    <source>
        <dbReference type="EMBL" id="NBC42203.1"/>
    </source>
</evidence>
<dbReference type="Proteomes" id="UP000537825">
    <property type="component" value="Unassembled WGS sequence"/>
</dbReference>
<dbReference type="EMBL" id="JAAAPK010000005">
    <property type="protein sequence ID" value="NBC42203.1"/>
    <property type="molecule type" value="Genomic_DNA"/>
</dbReference>
<dbReference type="AlphaFoldDB" id="A0A7X4YB35"/>
<sequence length="450" mass="48340">MRGRGRSRVLDIMRTPALFRRKCWPFLAAGLLAVAGCSDSSEPGGEPGPGTDGPGVTPGDGSECLGAKFLTTLGKSTVLVGAQMEDDTAKAAPFDVRYLYIAAGLFDSKDACNSCASGCTSDGASCSNSGGGCGWWGCWQYDQEPPGAYVRDFIKSAQTNGQIPFITYYEAFQASGYTEGEQQLKALNDSAFLGRYLADWRFLLKQVGQEKALLQIEPDMWAYLQFFPKDGKAQSTPVAVKAANPTDCGSQENNGAGLGRCMIAMVRKYAPNAKVGLHASAWATKTDVSQNTDASFDVAGEANKVADFLLSVGAGDTDFVTVEASDRDAGWYEKTTGSAAWWDPENRKLPHFHQAFTWAKAVSTRLGKPHIWWQLPVGNMSLPNSNQKWRDNRVDYFLTHPGEVAAAGGVGMLFGAGNYEQTTPESDGGNLVKRVKTYKDAGGQAACVKN</sequence>
<protein>
    <submittedName>
        <fullName evidence="1">Uncharacterized protein</fullName>
    </submittedName>
</protein>
<accession>A0A7X4YB35</accession>
<gene>
    <name evidence="1" type="ORF">GTZ93_20585</name>
</gene>
<organism evidence="1 2">
    <name type="scientific">Corallococcus exiguus</name>
    <dbReference type="NCBI Taxonomy" id="83462"/>
    <lineage>
        <taxon>Bacteria</taxon>
        <taxon>Pseudomonadati</taxon>
        <taxon>Myxococcota</taxon>
        <taxon>Myxococcia</taxon>
        <taxon>Myxococcales</taxon>
        <taxon>Cystobacterineae</taxon>
        <taxon>Myxococcaceae</taxon>
        <taxon>Corallococcus</taxon>
    </lineage>
</organism>
<proteinExistence type="predicted"/>
<comment type="caution">
    <text evidence="1">The sequence shown here is derived from an EMBL/GenBank/DDBJ whole genome shotgun (WGS) entry which is preliminary data.</text>
</comment>
<name>A0A7X4YB35_9BACT</name>
<evidence type="ECO:0000313" key="2">
    <source>
        <dbReference type="Proteomes" id="UP000537825"/>
    </source>
</evidence>
<reference evidence="1 2" key="1">
    <citation type="submission" date="2020-01" db="EMBL/GenBank/DDBJ databases">
        <title>The draft genome sequence of Corallococcus exiguus DSM 14696.</title>
        <authorList>
            <person name="Zhang X."/>
            <person name="Zhu H."/>
        </authorList>
    </citation>
    <scope>NUCLEOTIDE SEQUENCE [LARGE SCALE GENOMIC DNA]</scope>
    <source>
        <strain evidence="1 2">DSM 14696</strain>
    </source>
</reference>
<keyword evidence="2" id="KW-1185">Reference proteome</keyword>